<dbReference type="Pfam" id="PF01232">
    <property type="entry name" value="Mannitol_dh"/>
    <property type="match status" value="1"/>
</dbReference>
<dbReference type="Gene3D" id="3.40.50.720">
    <property type="entry name" value="NAD(P)-binding Rossmann-like Domain"/>
    <property type="match status" value="1"/>
</dbReference>
<name>A0ABW1UZH8_9BACL</name>
<sequence length="503" mass="57806">MTLHVLDKNQLHTEQKQQFEALQEAPIKVLQIGEGNFLRGFVDWMLHETRKQGLYDGAVAVVQPRPSGKAKIEALAAQDGIYTLVTRGLENGKAIERTEQISVFRQAFDPYEHWQQFLALAEQPELRVVVSNTTEAGLAYLPESYKEDEPIVSFPGKLTLLLYRRYQAFQGDANRGLILLPCELLERNGDTLRACILRYCEDWQLPQAFISWVNEHNHFLNSLVDRIVTGYPKQEQAEAWFQHWGYRDPMLTTAEPYHLWAIEGDKSLAEELPLHKAGLNVLWVEELKPYQQRKVSILNGAHTFMALYGLLHGLQEVRAAMEHEPTSKLIRQTIEQEVIPALPYPAEELRAYAEQVYQRFLNPYIQHRLSDIAMNSLSKFKTRLLPAIEFHLQRNAEASLPQGLATAFAALLRYYRVEQSDDGYVGKTFERDSYVVQDDPAMLAAIAQVWQKQAGVHDAASMHQIVVHILELEQLWGINMHHRYPTLADQLAAILLRWEEYKG</sequence>
<dbReference type="InterPro" id="IPR000669">
    <property type="entry name" value="Mannitol_DH"/>
</dbReference>
<reference evidence="7" key="1">
    <citation type="journal article" date="2019" name="Int. J. Syst. Evol. Microbiol.">
        <title>The Global Catalogue of Microorganisms (GCM) 10K type strain sequencing project: providing services to taxonomists for standard genome sequencing and annotation.</title>
        <authorList>
            <consortium name="The Broad Institute Genomics Platform"/>
            <consortium name="The Broad Institute Genome Sequencing Center for Infectious Disease"/>
            <person name="Wu L."/>
            <person name="Ma J."/>
        </authorList>
    </citation>
    <scope>NUCLEOTIDE SEQUENCE [LARGE SCALE GENOMIC DNA]</scope>
    <source>
        <strain evidence="7">PCU 280</strain>
    </source>
</reference>
<dbReference type="PRINTS" id="PR00084">
    <property type="entry name" value="MTLDHDRGNASE"/>
</dbReference>
<gene>
    <name evidence="6" type="ORF">ACFP56_04505</name>
</gene>
<dbReference type="InterPro" id="IPR008927">
    <property type="entry name" value="6-PGluconate_DH-like_C_sf"/>
</dbReference>
<keyword evidence="7" id="KW-1185">Reference proteome</keyword>
<evidence type="ECO:0000256" key="2">
    <source>
        <dbReference type="ARBA" id="ARBA00023027"/>
    </source>
</evidence>
<organism evidence="6 7">
    <name type="scientific">Paenibacillus septentrionalis</name>
    <dbReference type="NCBI Taxonomy" id="429342"/>
    <lineage>
        <taxon>Bacteria</taxon>
        <taxon>Bacillati</taxon>
        <taxon>Bacillota</taxon>
        <taxon>Bacilli</taxon>
        <taxon>Bacillales</taxon>
        <taxon>Paenibacillaceae</taxon>
        <taxon>Paenibacillus</taxon>
    </lineage>
</organism>
<dbReference type="SUPFAM" id="SSF48179">
    <property type="entry name" value="6-phosphogluconate dehydrogenase C-terminal domain-like"/>
    <property type="match status" value="1"/>
</dbReference>
<dbReference type="RefSeq" id="WP_379231555.1">
    <property type="nucleotide sequence ID" value="NZ_JBHSTE010000001.1"/>
</dbReference>
<feature type="domain" description="Mannitol dehydrogenase C-terminal" evidence="5">
    <location>
        <begin position="287"/>
        <end position="451"/>
    </location>
</feature>
<evidence type="ECO:0000259" key="4">
    <source>
        <dbReference type="Pfam" id="PF01232"/>
    </source>
</evidence>
<protein>
    <submittedName>
        <fullName evidence="6">Tagaturonate reductase</fullName>
    </submittedName>
</protein>
<dbReference type="InterPro" id="IPR013131">
    <property type="entry name" value="Mannitol_DH_N"/>
</dbReference>
<dbReference type="InterPro" id="IPR036291">
    <property type="entry name" value="NAD(P)-bd_dom_sf"/>
</dbReference>
<dbReference type="PANTHER" id="PTHR30524">
    <property type="entry name" value="MANNITOL-1-PHOSPHATE 5-DEHYDROGENASE"/>
    <property type="match status" value="1"/>
</dbReference>
<dbReference type="Gene3D" id="1.10.1040.10">
    <property type="entry name" value="N-(1-d-carboxylethyl)-l-norvaline Dehydrogenase, domain 2"/>
    <property type="match status" value="1"/>
</dbReference>
<evidence type="ECO:0000259" key="5">
    <source>
        <dbReference type="Pfam" id="PF08125"/>
    </source>
</evidence>
<dbReference type="InterPro" id="IPR013118">
    <property type="entry name" value="Mannitol_DH_C"/>
</dbReference>
<dbReference type="InterPro" id="IPR013328">
    <property type="entry name" value="6PGD_dom2"/>
</dbReference>
<dbReference type="Pfam" id="PF08125">
    <property type="entry name" value="Mannitol_dh_C"/>
    <property type="match status" value="1"/>
</dbReference>
<dbReference type="EMBL" id="JBHSTE010000001">
    <property type="protein sequence ID" value="MFC6331875.1"/>
    <property type="molecule type" value="Genomic_DNA"/>
</dbReference>
<keyword evidence="2" id="KW-0520">NAD</keyword>
<evidence type="ECO:0000313" key="6">
    <source>
        <dbReference type="EMBL" id="MFC6331875.1"/>
    </source>
</evidence>
<proteinExistence type="predicted"/>
<evidence type="ECO:0000313" key="7">
    <source>
        <dbReference type="Proteomes" id="UP001596233"/>
    </source>
</evidence>
<dbReference type="SUPFAM" id="SSF51735">
    <property type="entry name" value="NAD(P)-binding Rossmann-fold domains"/>
    <property type="match status" value="1"/>
</dbReference>
<feature type="domain" description="Mannitol dehydrogenase N-terminal" evidence="4">
    <location>
        <begin position="28"/>
        <end position="275"/>
    </location>
</feature>
<comment type="caution">
    <text evidence="6">The sequence shown here is derived from an EMBL/GenBank/DDBJ whole genome shotgun (WGS) entry which is preliminary data.</text>
</comment>
<dbReference type="NCBIfam" id="NF002969">
    <property type="entry name" value="PRK03643.1"/>
    <property type="match status" value="1"/>
</dbReference>
<dbReference type="Proteomes" id="UP001596233">
    <property type="component" value="Unassembled WGS sequence"/>
</dbReference>
<dbReference type="PANTHER" id="PTHR30524:SF0">
    <property type="entry name" value="ALTRONATE OXIDOREDUCTASE-RELATED"/>
    <property type="match status" value="1"/>
</dbReference>
<accession>A0ABW1UZH8</accession>
<keyword evidence="1" id="KW-0560">Oxidoreductase</keyword>
<comment type="catalytic activity">
    <reaction evidence="3">
        <text>D-mannitol 1-phosphate + NAD(+) = beta-D-fructose 6-phosphate + NADH + H(+)</text>
        <dbReference type="Rhea" id="RHEA:19661"/>
        <dbReference type="ChEBI" id="CHEBI:15378"/>
        <dbReference type="ChEBI" id="CHEBI:57540"/>
        <dbReference type="ChEBI" id="CHEBI:57634"/>
        <dbReference type="ChEBI" id="CHEBI:57945"/>
        <dbReference type="ChEBI" id="CHEBI:61381"/>
        <dbReference type="EC" id="1.1.1.17"/>
    </reaction>
</comment>
<evidence type="ECO:0000256" key="3">
    <source>
        <dbReference type="ARBA" id="ARBA00048615"/>
    </source>
</evidence>
<evidence type="ECO:0000256" key="1">
    <source>
        <dbReference type="ARBA" id="ARBA00023002"/>
    </source>
</evidence>